<evidence type="ECO:0000256" key="2">
    <source>
        <dbReference type="ARBA" id="ARBA00023315"/>
    </source>
</evidence>
<dbReference type="InterPro" id="IPR045039">
    <property type="entry name" value="NSI-like"/>
</dbReference>
<dbReference type="SUPFAM" id="SSF55729">
    <property type="entry name" value="Acyl-CoA N-acyltransferases (Nat)"/>
    <property type="match status" value="1"/>
</dbReference>
<feature type="domain" description="N-acetyltransferase" evidence="3">
    <location>
        <begin position="1"/>
        <end position="139"/>
    </location>
</feature>
<organism evidence="4 5">
    <name type="scientific">Clostridium isatidis</name>
    <dbReference type="NCBI Taxonomy" id="182773"/>
    <lineage>
        <taxon>Bacteria</taxon>
        <taxon>Bacillati</taxon>
        <taxon>Bacillota</taxon>
        <taxon>Clostridia</taxon>
        <taxon>Eubacteriales</taxon>
        <taxon>Clostridiaceae</taxon>
        <taxon>Clostridium</taxon>
    </lineage>
</organism>
<dbReference type="GO" id="GO:0008080">
    <property type="term" value="F:N-acetyltransferase activity"/>
    <property type="evidence" value="ECO:0007669"/>
    <property type="project" value="InterPro"/>
</dbReference>
<evidence type="ECO:0000313" key="4">
    <source>
        <dbReference type="EMBL" id="ASW42323.1"/>
    </source>
</evidence>
<dbReference type="CDD" id="cd04301">
    <property type="entry name" value="NAT_SF"/>
    <property type="match status" value="1"/>
</dbReference>
<dbReference type="RefSeq" id="WP_119864454.1">
    <property type="nucleotide sequence ID" value="NZ_CP016786.1"/>
</dbReference>
<keyword evidence="2" id="KW-0012">Acyltransferase</keyword>
<dbReference type="InterPro" id="IPR000182">
    <property type="entry name" value="GNAT_dom"/>
</dbReference>
<dbReference type="KEGG" id="cia:BEN51_02115"/>
<reference evidence="4 5" key="1">
    <citation type="submission" date="2016-08" db="EMBL/GenBank/DDBJ databases">
        <title>Complete Genome Sequence Of The Indigo Reducing Clostridium isatidis DSM15098.</title>
        <authorList>
            <person name="Little G.T."/>
            <person name="Minton N.P."/>
        </authorList>
    </citation>
    <scope>NUCLEOTIDE SEQUENCE [LARGE SCALE GENOMIC DNA]</scope>
    <source>
        <strain evidence="4 5">DSM 15098</strain>
    </source>
</reference>
<evidence type="ECO:0000259" key="3">
    <source>
        <dbReference type="PROSITE" id="PS51186"/>
    </source>
</evidence>
<proteinExistence type="predicted"/>
<dbReference type="Gene3D" id="3.40.630.30">
    <property type="match status" value="1"/>
</dbReference>
<keyword evidence="1 4" id="KW-0808">Transferase</keyword>
<dbReference type="Pfam" id="PF00583">
    <property type="entry name" value="Acetyltransf_1"/>
    <property type="match status" value="1"/>
</dbReference>
<gene>
    <name evidence="4" type="ORF">BEN51_02115</name>
</gene>
<keyword evidence="5" id="KW-1185">Reference proteome</keyword>
<dbReference type="EMBL" id="CP016786">
    <property type="protein sequence ID" value="ASW42323.1"/>
    <property type="molecule type" value="Genomic_DNA"/>
</dbReference>
<name>A0A343J9W5_9CLOT</name>
<evidence type="ECO:0000313" key="5">
    <source>
        <dbReference type="Proteomes" id="UP000264883"/>
    </source>
</evidence>
<dbReference type="PROSITE" id="PS51186">
    <property type="entry name" value="GNAT"/>
    <property type="match status" value="1"/>
</dbReference>
<dbReference type="AlphaFoldDB" id="A0A343J9W5"/>
<dbReference type="Proteomes" id="UP000264883">
    <property type="component" value="Chromosome"/>
</dbReference>
<dbReference type="PANTHER" id="PTHR43626">
    <property type="entry name" value="ACYL-COA N-ACYLTRANSFERASE"/>
    <property type="match status" value="1"/>
</dbReference>
<dbReference type="PANTHER" id="PTHR43626:SF4">
    <property type="entry name" value="GCN5-RELATED N-ACETYLTRANSFERASE 2, CHLOROPLASTIC"/>
    <property type="match status" value="1"/>
</dbReference>
<sequence>MNIRIQNTCENIDWNEVRNLLKSAGMSYVDTETHKNSFLNSASVVFLFNGDLLIGMGRAISDKVRHGAIYDVAIDPNYQGKGLGKIIIETILKSLPKCNFILYASPGKEGFYEKLGFRKLKTGMGYFIDSARMKSKGFIE</sequence>
<dbReference type="GO" id="GO:0005737">
    <property type="term" value="C:cytoplasm"/>
    <property type="evidence" value="ECO:0007669"/>
    <property type="project" value="TreeGrafter"/>
</dbReference>
<evidence type="ECO:0000256" key="1">
    <source>
        <dbReference type="ARBA" id="ARBA00022679"/>
    </source>
</evidence>
<dbReference type="OrthoDB" id="9775804at2"/>
<protein>
    <submittedName>
        <fullName evidence="4">GNAT family N-acetyltransferase</fullName>
    </submittedName>
</protein>
<dbReference type="InterPro" id="IPR016181">
    <property type="entry name" value="Acyl_CoA_acyltransferase"/>
</dbReference>
<accession>A0A343J9W5</accession>